<comment type="caution">
    <text evidence="7">The sequence shown here is derived from an EMBL/GenBank/DDBJ whole genome shotgun (WGS) entry which is preliminary data.</text>
</comment>
<accession>A0ABP7PM52</accession>
<evidence type="ECO:0000256" key="3">
    <source>
        <dbReference type="PROSITE-ProRule" id="PRU00284"/>
    </source>
</evidence>
<dbReference type="Proteomes" id="UP001501337">
    <property type="component" value="Unassembled WGS sequence"/>
</dbReference>
<dbReference type="InterPro" id="IPR004089">
    <property type="entry name" value="MCPsignal_dom"/>
</dbReference>
<keyword evidence="4" id="KW-0812">Transmembrane</keyword>
<dbReference type="SUPFAM" id="SSF58104">
    <property type="entry name" value="Methyl-accepting chemotaxis protein (MCP) signaling domain"/>
    <property type="match status" value="1"/>
</dbReference>
<evidence type="ECO:0000256" key="1">
    <source>
        <dbReference type="ARBA" id="ARBA00004370"/>
    </source>
</evidence>
<dbReference type="PROSITE" id="PS50112">
    <property type="entry name" value="PAS"/>
    <property type="match status" value="1"/>
</dbReference>
<feature type="transmembrane region" description="Helical" evidence="4">
    <location>
        <begin position="156"/>
        <end position="179"/>
    </location>
</feature>
<feature type="domain" description="PAS" evidence="6">
    <location>
        <begin position="25"/>
        <end position="60"/>
    </location>
</feature>
<keyword evidence="8" id="KW-1185">Reference proteome</keyword>
<evidence type="ECO:0000259" key="5">
    <source>
        <dbReference type="PROSITE" id="PS50111"/>
    </source>
</evidence>
<keyword evidence="4" id="KW-1133">Transmembrane helix</keyword>
<dbReference type="PANTHER" id="PTHR32089">
    <property type="entry name" value="METHYL-ACCEPTING CHEMOTAXIS PROTEIN MCPB"/>
    <property type="match status" value="1"/>
</dbReference>
<comment type="subcellular location">
    <subcellularLocation>
        <location evidence="1">Membrane</location>
    </subcellularLocation>
</comment>
<dbReference type="Pfam" id="PF00015">
    <property type="entry name" value="MCPsignal"/>
    <property type="match status" value="1"/>
</dbReference>
<dbReference type="CDD" id="cd11386">
    <property type="entry name" value="MCP_signal"/>
    <property type="match status" value="1"/>
</dbReference>
<dbReference type="RefSeq" id="WP_344807236.1">
    <property type="nucleotide sequence ID" value="NZ_BAABBO010000011.1"/>
</dbReference>
<evidence type="ECO:0000259" key="6">
    <source>
        <dbReference type="PROSITE" id="PS50112"/>
    </source>
</evidence>
<dbReference type="PANTHER" id="PTHR32089:SF112">
    <property type="entry name" value="LYSOZYME-LIKE PROTEIN-RELATED"/>
    <property type="match status" value="1"/>
</dbReference>
<dbReference type="Pfam" id="PF08447">
    <property type="entry name" value="PAS_3"/>
    <property type="match status" value="1"/>
</dbReference>
<dbReference type="SMART" id="SM00283">
    <property type="entry name" value="MA"/>
    <property type="match status" value="1"/>
</dbReference>
<name>A0ABP7PM52_9GAMM</name>
<dbReference type="EMBL" id="BAABBO010000011">
    <property type="protein sequence ID" value="GAA3967951.1"/>
    <property type="molecule type" value="Genomic_DNA"/>
</dbReference>
<organism evidence="7 8">
    <name type="scientific">Allohahella marinimesophila</name>
    <dbReference type="NCBI Taxonomy" id="1054972"/>
    <lineage>
        <taxon>Bacteria</taxon>
        <taxon>Pseudomonadati</taxon>
        <taxon>Pseudomonadota</taxon>
        <taxon>Gammaproteobacteria</taxon>
        <taxon>Oceanospirillales</taxon>
        <taxon>Hahellaceae</taxon>
        <taxon>Allohahella</taxon>
    </lineage>
</organism>
<evidence type="ECO:0000256" key="2">
    <source>
        <dbReference type="ARBA" id="ARBA00023224"/>
    </source>
</evidence>
<reference evidence="8" key="1">
    <citation type="journal article" date="2019" name="Int. J. Syst. Evol. Microbiol.">
        <title>The Global Catalogue of Microorganisms (GCM) 10K type strain sequencing project: providing services to taxonomists for standard genome sequencing and annotation.</title>
        <authorList>
            <consortium name="The Broad Institute Genomics Platform"/>
            <consortium name="The Broad Institute Genome Sequencing Center for Infectious Disease"/>
            <person name="Wu L."/>
            <person name="Ma J."/>
        </authorList>
    </citation>
    <scope>NUCLEOTIDE SEQUENCE [LARGE SCALE GENOMIC DNA]</scope>
    <source>
        <strain evidence="8">JCM 17555</strain>
    </source>
</reference>
<dbReference type="NCBIfam" id="TIGR00229">
    <property type="entry name" value="sensory_box"/>
    <property type="match status" value="1"/>
</dbReference>
<evidence type="ECO:0000313" key="8">
    <source>
        <dbReference type="Proteomes" id="UP001501337"/>
    </source>
</evidence>
<evidence type="ECO:0000256" key="4">
    <source>
        <dbReference type="SAM" id="Phobius"/>
    </source>
</evidence>
<gene>
    <name evidence="7" type="ORF">GCM10022278_27120</name>
</gene>
<feature type="transmembrane region" description="Helical" evidence="4">
    <location>
        <begin position="185"/>
        <end position="206"/>
    </location>
</feature>
<dbReference type="InterPro" id="IPR035965">
    <property type="entry name" value="PAS-like_dom_sf"/>
</dbReference>
<dbReference type="SUPFAM" id="SSF55785">
    <property type="entry name" value="PYP-like sensor domain (PAS domain)"/>
    <property type="match status" value="1"/>
</dbReference>
<protein>
    <submittedName>
        <fullName evidence="7">PAS domain-containing methyl-accepting chemotaxis protein</fullName>
    </submittedName>
</protein>
<dbReference type="InterPro" id="IPR013655">
    <property type="entry name" value="PAS_fold_3"/>
</dbReference>
<dbReference type="PROSITE" id="PS50111">
    <property type="entry name" value="CHEMOTAXIS_TRANSDUC_2"/>
    <property type="match status" value="1"/>
</dbReference>
<dbReference type="CDD" id="cd00130">
    <property type="entry name" value="PAS"/>
    <property type="match status" value="1"/>
</dbReference>
<sequence>MRKNVPVTNRENDYPASMRIVSTTDLDGTLQHCNDDFCEIAGFDHDELIGQPHNLIRHPDMPPAAFADLWGTVKAGKSWMGIVKNRCKNGDHYWVDAFVAPVMEGKQVIGYQSVRLKPAKINVSRAEALYRSLWGPASIWQSLRSRMRPGLMGKSVYACLLTAAATLAANAAVGAMVAGSLWPTFAALGTAVLAAIICASLLAAPWKRAAAEARRQFDNPVATGIYTGRHDELGQLQALIQFQKARLETVIWRIADTSGGLSSVSGRATAMTRKTAQDMDGQMNEVEQVATAMNEMAATVQEVARNASATATAARDAESQVDQGSRVVEDTVHCINRLASEVSRIESVIGQLSEQSQHISTVVEVIRSIADQTNLLALNAAIEAARAGEQGRGFAVVADEVRSLAARTQTSTEEIQNMIQGIQNSSGEARDAMAEGRKVANESVERANAAGEALTAIRAAVSTAMEMTMQIATAAEEQSVVSEEIDSNVGRIYQASQQTREATNETREANEELAVAIQRLDAMTRQFGS</sequence>
<feature type="domain" description="Methyl-accepting transducer" evidence="5">
    <location>
        <begin position="257"/>
        <end position="493"/>
    </location>
</feature>
<keyword evidence="4" id="KW-0472">Membrane</keyword>
<dbReference type="InterPro" id="IPR000014">
    <property type="entry name" value="PAS"/>
</dbReference>
<dbReference type="Gene3D" id="1.10.287.950">
    <property type="entry name" value="Methyl-accepting chemotaxis protein"/>
    <property type="match status" value="1"/>
</dbReference>
<proteinExistence type="predicted"/>
<evidence type="ECO:0000313" key="7">
    <source>
        <dbReference type="EMBL" id="GAA3967951.1"/>
    </source>
</evidence>
<dbReference type="Gene3D" id="3.30.450.20">
    <property type="entry name" value="PAS domain"/>
    <property type="match status" value="1"/>
</dbReference>
<keyword evidence="2 3" id="KW-0807">Transducer</keyword>